<keyword evidence="1" id="KW-0863">Zinc-finger</keyword>
<name>A0AB35C241_9GAMM</name>
<dbReference type="Proteomes" id="UP000680020">
    <property type="component" value="Unassembled WGS sequence"/>
</dbReference>
<dbReference type="AlphaFoldDB" id="A0AB35C241"/>
<protein>
    <submittedName>
        <fullName evidence="3">SWIM zinc finger family protein</fullName>
    </submittedName>
</protein>
<dbReference type="PROSITE" id="PS50966">
    <property type="entry name" value="ZF_SWIM"/>
    <property type="match status" value="1"/>
</dbReference>
<proteinExistence type="predicted"/>
<accession>A0AB35C241</accession>
<reference evidence="3" key="1">
    <citation type="submission" date="2021-03" db="EMBL/GenBank/DDBJ databases">
        <title>Identification and antibiotic profiling of Wohlfahrtiimonas chitiniclastica, an underestimated human pathogen.</title>
        <authorList>
            <person name="Kopf A."/>
            <person name="Bunk B."/>
            <person name="Coldewey S."/>
            <person name="Gunzer F."/>
            <person name="Riedel T."/>
            <person name="Schroettner P."/>
        </authorList>
    </citation>
    <scope>NUCLEOTIDE SEQUENCE</scope>
    <source>
        <strain evidence="3">DSM 100917</strain>
    </source>
</reference>
<dbReference type="GO" id="GO:0008270">
    <property type="term" value="F:zinc ion binding"/>
    <property type="evidence" value="ECO:0007669"/>
    <property type="project" value="UniProtKB-KW"/>
</dbReference>
<dbReference type="InterPro" id="IPR007527">
    <property type="entry name" value="Znf_SWIM"/>
</dbReference>
<dbReference type="Pfam" id="PF04434">
    <property type="entry name" value="SWIM"/>
    <property type="match status" value="1"/>
</dbReference>
<comment type="caution">
    <text evidence="3">The sequence shown here is derived from an EMBL/GenBank/DDBJ whole genome shotgun (WGS) entry which is preliminary data.</text>
</comment>
<organism evidence="3 4">
    <name type="scientific">Wohlfahrtiimonas chitiniclastica</name>
    <dbReference type="NCBI Taxonomy" id="400946"/>
    <lineage>
        <taxon>Bacteria</taxon>
        <taxon>Pseudomonadati</taxon>
        <taxon>Pseudomonadota</taxon>
        <taxon>Gammaproteobacteria</taxon>
        <taxon>Cardiobacteriales</taxon>
        <taxon>Ignatzschineriaceae</taxon>
        <taxon>Wohlfahrtiimonas</taxon>
    </lineage>
</organism>
<evidence type="ECO:0000256" key="1">
    <source>
        <dbReference type="PROSITE-ProRule" id="PRU00325"/>
    </source>
</evidence>
<evidence type="ECO:0000259" key="2">
    <source>
        <dbReference type="PROSITE" id="PS50966"/>
    </source>
</evidence>
<keyword evidence="1" id="KW-0479">Metal-binding</keyword>
<sequence>MNINESSIVSLAPNAAAAKNGHALYAKNKFSQMQISPDQDLIWAECAGSGKNPYYCSADYIDEHNPVFRCTCPSRQFPCKHALGLLYLYSNAPTQFVEHPVPDDIAAKRGKMEMRAEKKKADMASAKSADKPKKINATTVRKRIDQQLLGLDIADTLLNSIVHSGLAALDGQLIDAYQAQIKALGNYNINGIQTAFNHLIVAITHIEADDYTIAIDQVNYIATLLKKSRAHLTAWHAEPTQSPDVSSAIEEQIGRTWKINELAELQQFEENASLIQLSFNVFDHTARKEFVDEGLWLNLNTGRIFTTLNYRPYRAAKYIQQTNSTAEIHTLDTLYIYPGDVNPRIRWEDQECKTRAAEPNDYARTLMHAATDYAELIKSVKNSIKNPLADKYPVALIAFHRAALVDDTPVLMDQKGTTLVVKDLKNSEQTTTLLANLLPETADNTALVVRCHTDLASATFAVQVLAIVRTDGIIRLIY</sequence>
<feature type="domain" description="SWIM-type" evidence="2">
    <location>
        <begin position="54"/>
        <end position="90"/>
    </location>
</feature>
<keyword evidence="1" id="KW-0862">Zinc</keyword>
<dbReference type="RefSeq" id="WP_213404301.1">
    <property type="nucleotide sequence ID" value="NZ_JAGIBT010000014.1"/>
</dbReference>
<gene>
    <name evidence="3" type="ORF">J7561_09495</name>
</gene>
<evidence type="ECO:0000313" key="3">
    <source>
        <dbReference type="EMBL" id="MBS7825428.1"/>
    </source>
</evidence>
<dbReference type="EMBL" id="JAGIBU010000013">
    <property type="protein sequence ID" value="MBS7825428.1"/>
    <property type="molecule type" value="Genomic_DNA"/>
</dbReference>
<evidence type="ECO:0000313" key="4">
    <source>
        <dbReference type="Proteomes" id="UP000680020"/>
    </source>
</evidence>